<evidence type="ECO:0000313" key="2">
    <source>
        <dbReference type="EMBL" id="CAI9735001.1"/>
    </source>
</evidence>
<dbReference type="EMBL" id="OX597830">
    <property type="protein sequence ID" value="CAI9735001.1"/>
    <property type="molecule type" value="Genomic_DNA"/>
</dbReference>
<keyword evidence="3" id="KW-1185">Reference proteome</keyword>
<feature type="compositionally biased region" description="Basic residues" evidence="1">
    <location>
        <begin position="1"/>
        <end position="12"/>
    </location>
</feature>
<reference evidence="2" key="1">
    <citation type="submission" date="2023-08" db="EMBL/GenBank/DDBJ databases">
        <authorList>
            <person name="Alioto T."/>
            <person name="Alioto T."/>
            <person name="Gomez Garrido J."/>
        </authorList>
    </citation>
    <scope>NUCLEOTIDE SEQUENCE</scope>
</reference>
<dbReference type="AlphaFoldDB" id="A0AA36BIG2"/>
<organism evidence="2 3">
    <name type="scientific">Octopus vulgaris</name>
    <name type="common">Common octopus</name>
    <dbReference type="NCBI Taxonomy" id="6645"/>
    <lineage>
        <taxon>Eukaryota</taxon>
        <taxon>Metazoa</taxon>
        <taxon>Spiralia</taxon>
        <taxon>Lophotrochozoa</taxon>
        <taxon>Mollusca</taxon>
        <taxon>Cephalopoda</taxon>
        <taxon>Coleoidea</taxon>
        <taxon>Octopodiformes</taxon>
        <taxon>Octopoda</taxon>
        <taxon>Incirrata</taxon>
        <taxon>Octopodidae</taxon>
        <taxon>Octopus</taxon>
    </lineage>
</organism>
<evidence type="ECO:0000256" key="1">
    <source>
        <dbReference type="SAM" id="MobiDB-lite"/>
    </source>
</evidence>
<proteinExistence type="predicted"/>
<sequence length="276" mass="30831">MASKRQKLKLSKRSSTSDCNDSKLDSSSSTKDKSFNDTSCKNDGNSSFTSNGRQNDIFKKLRQQLQDLHANVQPPQFSKFPVFKVNNVECSHNEVLNNYESKWTPFPEFCSNCATDVHCGITDQLNTGSSETNDACTFSQLINHFHQEHLNNNQSNCIEKLSNFKPGTPHQRSLLDVKKPDCMISPDLFTCQSPVEPKPIVNKETNGKAVAKTLFPLPNAQNSSSSDNNQQGESSLIKQCPICQEVFSPQMTLRARSTHIEVCLDTASSDIWEDDS</sequence>
<accession>A0AA36BIG2</accession>
<gene>
    <name evidence="2" type="ORF">OCTVUL_1B011128</name>
</gene>
<evidence type="ECO:0000313" key="3">
    <source>
        <dbReference type="Proteomes" id="UP001162480"/>
    </source>
</evidence>
<feature type="region of interest" description="Disordered" evidence="1">
    <location>
        <begin position="1"/>
        <end position="39"/>
    </location>
</feature>
<feature type="compositionally biased region" description="Basic and acidic residues" evidence="1">
    <location>
        <begin position="20"/>
        <end position="35"/>
    </location>
</feature>
<name>A0AA36BIG2_OCTVU</name>
<protein>
    <submittedName>
        <fullName evidence="2">Uncharacterized protein</fullName>
    </submittedName>
</protein>
<dbReference type="Proteomes" id="UP001162480">
    <property type="component" value="Chromosome 17"/>
</dbReference>